<evidence type="ECO:0000256" key="1">
    <source>
        <dbReference type="SAM" id="MobiDB-lite"/>
    </source>
</evidence>
<comment type="caution">
    <text evidence="2">The sequence shown here is derived from an EMBL/GenBank/DDBJ whole genome shotgun (WGS) entry which is preliminary data.</text>
</comment>
<sequence>MILGLNGQNKGKSNPKHRDIIKKAIVNLDGKQEKGEQQSVRKDNNNVEPKKTEKKQKKTTQTKKKSQKKSELPKSKKIRKQ</sequence>
<feature type="region of interest" description="Disordered" evidence="1">
    <location>
        <begin position="1"/>
        <end position="20"/>
    </location>
</feature>
<name>A0A8S1T1D3_PAROT</name>
<evidence type="ECO:0000313" key="2">
    <source>
        <dbReference type="EMBL" id="CAD8147105.1"/>
    </source>
</evidence>
<evidence type="ECO:0000313" key="3">
    <source>
        <dbReference type="Proteomes" id="UP000683925"/>
    </source>
</evidence>
<gene>
    <name evidence="2" type="ORF">POCTA_138.1.T0190265</name>
</gene>
<dbReference type="Proteomes" id="UP000683925">
    <property type="component" value="Unassembled WGS sequence"/>
</dbReference>
<feature type="compositionally biased region" description="Basic residues" evidence="1">
    <location>
        <begin position="52"/>
        <end position="67"/>
    </location>
</feature>
<proteinExistence type="predicted"/>
<dbReference type="AlphaFoldDB" id="A0A8S1T1D3"/>
<accession>A0A8S1T1D3</accession>
<reference evidence="2" key="1">
    <citation type="submission" date="2021-01" db="EMBL/GenBank/DDBJ databases">
        <authorList>
            <consortium name="Genoscope - CEA"/>
            <person name="William W."/>
        </authorList>
    </citation>
    <scope>NUCLEOTIDE SEQUENCE</scope>
</reference>
<feature type="compositionally biased region" description="Basic and acidic residues" evidence="1">
    <location>
        <begin position="30"/>
        <end position="51"/>
    </location>
</feature>
<organism evidence="2 3">
    <name type="scientific">Paramecium octaurelia</name>
    <dbReference type="NCBI Taxonomy" id="43137"/>
    <lineage>
        <taxon>Eukaryota</taxon>
        <taxon>Sar</taxon>
        <taxon>Alveolata</taxon>
        <taxon>Ciliophora</taxon>
        <taxon>Intramacronucleata</taxon>
        <taxon>Oligohymenophorea</taxon>
        <taxon>Peniculida</taxon>
        <taxon>Parameciidae</taxon>
        <taxon>Paramecium</taxon>
    </lineage>
</organism>
<protein>
    <submittedName>
        <fullName evidence="2">Uncharacterized protein</fullName>
    </submittedName>
</protein>
<dbReference type="EMBL" id="CAJJDP010000019">
    <property type="protein sequence ID" value="CAD8147105.1"/>
    <property type="molecule type" value="Genomic_DNA"/>
</dbReference>
<feature type="region of interest" description="Disordered" evidence="1">
    <location>
        <begin position="27"/>
        <end position="81"/>
    </location>
</feature>
<dbReference type="OrthoDB" id="321004at2759"/>
<feature type="compositionally biased region" description="Polar residues" evidence="1">
    <location>
        <begin position="1"/>
        <end position="12"/>
    </location>
</feature>
<keyword evidence="3" id="KW-1185">Reference proteome</keyword>